<dbReference type="EMBL" id="JADCTT010000017">
    <property type="protein sequence ID" value="KAF9743446.1"/>
    <property type="molecule type" value="Genomic_DNA"/>
</dbReference>
<comment type="caution">
    <text evidence="1">The sequence shown here is derived from an EMBL/GenBank/DDBJ whole genome shotgun (WGS) entry which is preliminary data.</text>
</comment>
<accession>A0A8H7K562</accession>
<evidence type="ECO:0000313" key="1">
    <source>
        <dbReference type="EMBL" id="KAF9743446.1"/>
    </source>
</evidence>
<protein>
    <submittedName>
        <fullName evidence="1">Uncharacterized protein</fullName>
    </submittedName>
</protein>
<dbReference type="Proteomes" id="UP000616885">
    <property type="component" value="Unassembled WGS sequence"/>
</dbReference>
<sequence>MHPSPSISRCSVPFLPDVEALKSLIEVPRVSAIAQVRRPAARFMQQTAKFTIVRFCGPSLDQVASFVQLHGTASSMTTPFRLLDPACHRSAVALQDQCVTYHKAQSPVMSIQGDHCRTPASYPSAT</sequence>
<name>A0A8H7K562_BIOOC</name>
<proteinExistence type="predicted"/>
<organism evidence="1 2">
    <name type="scientific">Bionectria ochroleuca</name>
    <name type="common">Gliocladium roseum</name>
    <dbReference type="NCBI Taxonomy" id="29856"/>
    <lineage>
        <taxon>Eukaryota</taxon>
        <taxon>Fungi</taxon>
        <taxon>Dikarya</taxon>
        <taxon>Ascomycota</taxon>
        <taxon>Pezizomycotina</taxon>
        <taxon>Sordariomycetes</taxon>
        <taxon>Hypocreomycetidae</taxon>
        <taxon>Hypocreales</taxon>
        <taxon>Bionectriaceae</taxon>
        <taxon>Clonostachys</taxon>
    </lineage>
</organism>
<reference evidence="1" key="1">
    <citation type="submission" date="2020-10" db="EMBL/GenBank/DDBJ databases">
        <title>High-Quality Genome Resource of Clonostachys rosea strain S41 by Oxford Nanopore Long-Read Sequencing.</title>
        <authorList>
            <person name="Wang H."/>
        </authorList>
    </citation>
    <scope>NUCLEOTIDE SEQUENCE</scope>
    <source>
        <strain evidence="1">S41</strain>
    </source>
</reference>
<evidence type="ECO:0000313" key="2">
    <source>
        <dbReference type="Proteomes" id="UP000616885"/>
    </source>
</evidence>
<gene>
    <name evidence="1" type="ORF">IM811_006537</name>
</gene>
<dbReference type="AlphaFoldDB" id="A0A8H7K562"/>